<dbReference type="AlphaFoldDB" id="A0A6S6QQ22"/>
<dbReference type="KEGG" id="tso:IZ6_05900"/>
<reference evidence="2 3" key="1">
    <citation type="submission" date="2020-08" db="EMBL/GenBank/DDBJ databases">
        <title>Genome sequence of Rhizobiales bacterium strain IZ6.</title>
        <authorList>
            <person name="Nakai R."/>
            <person name="Naganuma T."/>
        </authorList>
    </citation>
    <scope>NUCLEOTIDE SEQUENCE [LARGE SCALE GENOMIC DNA]</scope>
    <source>
        <strain evidence="2 3">IZ6</strain>
    </source>
</reference>
<name>A0A6S6QQ22_9HYPH</name>
<sequence length="70" mass="7792">MPHKFRIGDAVDLAQNRLNTPRGPYKITSLMPEGRDGEPQYRIKSDAPGPERVVTEVEIVPRARSATFSA</sequence>
<feature type="region of interest" description="Disordered" evidence="1">
    <location>
        <begin position="18"/>
        <end position="49"/>
    </location>
</feature>
<evidence type="ECO:0000256" key="1">
    <source>
        <dbReference type="SAM" id="MobiDB-lite"/>
    </source>
</evidence>
<protein>
    <submittedName>
        <fullName evidence="2">Uncharacterized protein</fullName>
    </submittedName>
</protein>
<dbReference type="RefSeq" id="WP_222876531.1">
    <property type="nucleotide sequence ID" value="NZ_AP023361.1"/>
</dbReference>
<dbReference type="EMBL" id="AP023361">
    <property type="protein sequence ID" value="BCJ89855.1"/>
    <property type="molecule type" value="Genomic_DNA"/>
</dbReference>
<evidence type="ECO:0000313" key="3">
    <source>
        <dbReference type="Proteomes" id="UP000515317"/>
    </source>
</evidence>
<gene>
    <name evidence="2" type="ORF">IZ6_05900</name>
</gene>
<evidence type="ECO:0000313" key="2">
    <source>
        <dbReference type="EMBL" id="BCJ89855.1"/>
    </source>
</evidence>
<accession>A0A6S6QQ22</accession>
<organism evidence="2 3">
    <name type="scientific">Terrihabitans soli</name>
    <dbReference type="NCBI Taxonomy" id="708113"/>
    <lineage>
        <taxon>Bacteria</taxon>
        <taxon>Pseudomonadati</taxon>
        <taxon>Pseudomonadota</taxon>
        <taxon>Alphaproteobacteria</taxon>
        <taxon>Hyphomicrobiales</taxon>
        <taxon>Terrihabitans</taxon>
    </lineage>
</organism>
<dbReference type="Proteomes" id="UP000515317">
    <property type="component" value="Chromosome"/>
</dbReference>
<feature type="compositionally biased region" description="Basic and acidic residues" evidence="1">
    <location>
        <begin position="33"/>
        <end position="45"/>
    </location>
</feature>
<keyword evidence="3" id="KW-1185">Reference proteome</keyword>
<proteinExistence type="predicted"/>